<dbReference type="InterPro" id="IPR010621">
    <property type="entry name" value="DUF1214"/>
</dbReference>
<organism evidence="2 3">
    <name type="scientific">Actinocorallia longicatena</name>
    <dbReference type="NCBI Taxonomy" id="111803"/>
    <lineage>
        <taxon>Bacteria</taxon>
        <taxon>Bacillati</taxon>
        <taxon>Actinomycetota</taxon>
        <taxon>Actinomycetes</taxon>
        <taxon>Streptosporangiales</taxon>
        <taxon>Thermomonosporaceae</taxon>
        <taxon>Actinocorallia</taxon>
    </lineage>
</organism>
<reference evidence="3" key="1">
    <citation type="journal article" date="2019" name="Int. J. Syst. Evol. Microbiol.">
        <title>The Global Catalogue of Microorganisms (GCM) 10K type strain sequencing project: providing services to taxonomists for standard genome sequencing and annotation.</title>
        <authorList>
            <consortium name="The Broad Institute Genomics Platform"/>
            <consortium name="The Broad Institute Genome Sequencing Center for Infectious Disease"/>
            <person name="Wu L."/>
            <person name="Ma J."/>
        </authorList>
    </citation>
    <scope>NUCLEOTIDE SEQUENCE [LARGE SCALE GENOMIC DNA]</scope>
    <source>
        <strain evidence="3">JCM 9377</strain>
    </source>
</reference>
<dbReference type="Proteomes" id="UP001501237">
    <property type="component" value="Unassembled WGS sequence"/>
</dbReference>
<proteinExistence type="predicted"/>
<dbReference type="Pfam" id="PF06742">
    <property type="entry name" value="DUF1214"/>
    <property type="match status" value="1"/>
</dbReference>
<evidence type="ECO:0000313" key="3">
    <source>
        <dbReference type="Proteomes" id="UP001501237"/>
    </source>
</evidence>
<dbReference type="RefSeq" id="WP_344828006.1">
    <property type="nucleotide sequence ID" value="NZ_BAAAUV010000006.1"/>
</dbReference>
<gene>
    <name evidence="2" type="ORF">GCM10010468_29480</name>
</gene>
<sequence length="350" mass="38860">MRTAEVFRELVAEVLAVQQRLLDDPGLDERSRVEGHRWILSMLRTGVETQVWADPHHPRFVDIVGPSNKWGGDNSDAFYQYAPIDPARTYRVRGRRGDTVYLSLTVYGGPSDGRYSERIVGTVNDRGLSFAPDGSFELVIGPGDDADLRLAPDAVCALTRDYLADPATGRRAEWTIECLDSPGGPRPDDDASSAARFGAALNWLREQSRLLLPLEDDNRIDDPYPVPQQTFGWAAGDAAYAMGCFALGPGQALVITGRSPESAFWNLCLWNPFLHTYDYDRERVTINGEQIVPEDDGSWTIVIAATDPGHPNWVSTAGHDRGRIWMRWFLPAETPGRPEVRVVPLAEAAR</sequence>
<name>A0ABP6QBS4_9ACTN</name>
<dbReference type="Gene3D" id="2.60.120.1600">
    <property type="match status" value="1"/>
</dbReference>
<keyword evidence="3" id="KW-1185">Reference proteome</keyword>
<dbReference type="SUPFAM" id="SSF160935">
    <property type="entry name" value="VPA0735-like"/>
    <property type="match status" value="1"/>
</dbReference>
<evidence type="ECO:0000259" key="1">
    <source>
        <dbReference type="Pfam" id="PF06742"/>
    </source>
</evidence>
<feature type="domain" description="DUF1214" evidence="1">
    <location>
        <begin position="259"/>
        <end position="332"/>
    </location>
</feature>
<comment type="caution">
    <text evidence="2">The sequence shown here is derived from an EMBL/GenBank/DDBJ whole genome shotgun (WGS) entry which is preliminary data.</text>
</comment>
<protein>
    <recommendedName>
        <fullName evidence="1">DUF1214 domain-containing protein</fullName>
    </recommendedName>
</protein>
<dbReference type="EMBL" id="BAAAUV010000006">
    <property type="protein sequence ID" value="GAA3211070.1"/>
    <property type="molecule type" value="Genomic_DNA"/>
</dbReference>
<accession>A0ABP6QBS4</accession>
<evidence type="ECO:0000313" key="2">
    <source>
        <dbReference type="EMBL" id="GAA3211070.1"/>
    </source>
</evidence>